<dbReference type="RefSeq" id="WP_013206838.1">
    <property type="nucleotide sequence ID" value="NZ_CDLW01000001.1"/>
</dbReference>
<accession>A0AAW5ZLP5</accession>
<sequence length="80" mass="8314">MTRAQWMVATAMSMLCTVSLTAQAKGGNAGGGSAAHMSSQGMANTNGHESADRDKGRARAAVRAHQHGKSTQHKQAGKHK</sequence>
<feature type="region of interest" description="Disordered" evidence="1">
    <location>
        <begin position="23"/>
        <end position="80"/>
    </location>
</feature>
<feature type="compositionally biased region" description="Basic residues" evidence="1">
    <location>
        <begin position="58"/>
        <end position="80"/>
    </location>
</feature>
<name>A0AAW5ZLP5_RALSL</name>
<evidence type="ECO:0000256" key="2">
    <source>
        <dbReference type="SAM" id="SignalP"/>
    </source>
</evidence>
<dbReference type="Proteomes" id="UP001144050">
    <property type="component" value="Unassembled WGS sequence"/>
</dbReference>
<feature type="chain" id="PRO_5043868389" evidence="2">
    <location>
        <begin position="25"/>
        <end position="80"/>
    </location>
</feature>
<comment type="caution">
    <text evidence="3">The sequence shown here is derived from an EMBL/GenBank/DDBJ whole genome shotgun (WGS) entry which is preliminary data.</text>
</comment>
<protein>
    <submittedName>
        <fullName evidence="3">Uncharacterized protein</fullName>
    </submittedName>
</protein>
<dbReference type="EMBL" id="JAIVFG010000008">
    <property type="protein sequence ID" value="MDB0570522.1"/>
    <property type="molecule type" value="Genomic_DNA"/>
</dbReference>
<feature type="signal peptide" evidence="2">
    <location>
        <begin position="1"/>
        <end position="24"/>
    </location>
</feature>
<feature type="compositionally biased region" description="Low complexity" evidence="1">
    <location>
        <begin position="34"/>
        <end position="43"/>
    </location>
</feature>
<gene>
    <name evidence="3" type="ORF">LBW59_06990</name>
</gene>
<dbReference type="AlphaFoldDB" id="A0AAW5ZLP5"/>
<keyword evidence="2" id="KW-0732">Signal</keyword>
<evidence type="ECO:0000256" key="1">
    <source>
        <dbReference type="SAM" id="MobiDB-lite"/>
    </source>
</evidence>
<proteinExistence type="predicted"/>
<reference evidence="3" key="1">
    <citation type="submission" date="2021-09" db="EMBL/GenBank/DDBJ databases">
        <title>Genomic analysis of Ralstonia spp.</title>
        <authorList>
            <person name="Aburjaile F."/>
            <person name="Ariute J.C."/>
            <person name="Pais A.K.L."/>
            <person name="Albuquerque G.M.R."/>
            <person name="Silva A.M.F."/>
            <person name="Brenig B."/>
            <person name="Azevedo V."/>
            <person name="Matiuzzi M."/>
            <person name="Ramos R."/>
            <person name="Goes-Neto A."/>
            <person name="Soares S."/>
            <person name="Iseppon A.M.B."/>
            <person name="Souza E."/>
            <person name="Gama M."/>
        </authorList>
    </citation>
    <scope>NUCLEOTIDE SEQUENCE</scope>
    <source>
        <strain evidence="3">CCRMRs91</strain>
    </source>
</reference>
<evidence type="ECO:0000313" key="3">
    <source>
        <dbReference type="EMBL" id="MDB0570522.1"/>
    </source>
</evidence>
<organism evidence="3 4">
    <name type="scientific">Ralstonia solanacearum</name>
    <name type="common">Pseudomonas solanacearum</name>
    <dbReference type="NCBI Taxonomy" id="305"/>
    <lineage>
        <taxon>Bacteria</taxon>
        <taxon>Pseudomonadati</taxon>
        <taxon>Pseudomonadota</taxon>
        <taxon>Betaproteobacteria</taxon>
        <taxon>Burkholderiales</taxon>
        <taxon>Burkholderiaceae</taxon>
        <taxon>Ralstonia</taxon>
        <taxon>Ralstonia solanacearum species complex</taxon>
    </lineage>
</organism>
<evidence type="ECO:0000313" key="4">
    <source>
        <dbReference type="Proteomes" id="UP001144050"/>
    </source>
</evidence>